<gene>
    <name evidence="3" type="ORF">CTOB1V02_LOCUS9988</name>
</gene>
<evidence type="ECO:0000313" key="3">
    <source>
        <dbReference type="EMBL" id="CAD7232147.1"/>
    </source>
</evidence>
<accession>A0A7R8WP27</accession>
<dbReference type="OrthoDB" id="5947505at2759"/>
<keyword evidence="2" id="KW-0472">Membrane</keyword>
<dbReference type="AlphaFoldDB" id="A0A7R8WP27"/>
<dbReference type="EMBL" id="OB664295">
    <property type="protein sequence ID" value="CAD7232147.1"/>
    <property type="molecule type" value="Genomic_DNA"/>
</dbReference>
<dbReference type="Gene3D" id="4.10.95.10">
    <property type="entry name" value="Cytochrome c oxidase, subunit VIa"/>
    <property type="match status" value="1"/>
</dbReference>
<proteinExistence type="predicted"/>
<evidence type="ECO:0000256" key="2">
    <source>
        <dbReference type="SAM" id="Phobius"/>
    </source>
</evidence>
<feature type="transmembrane region" description="Helical" evidence="2">
    <location>
        <begin position="135"/>
        <end position="156"/>
    </location>
</feature>
<dbReference type="SUPFAM" id="SSF81411">
    <property type="entry name" value="Mitochondrial cytochrome c oxidase subunit VIa"/>
    <property type="match status" value="1"/>
</dbReference>
<feature type="compositionally biased region" description="Basic and acidic residues" evidence="1">
    <location>
        <begin position="38"/>
        <end position="70"/>
    </location>
</feature>
<name>A0A7R8WP27_9CRUS</name>
<feature type="region of interest" description="Disordered" evidence="1">
    <location>
        <begin position="23"/>
        <end position="88"/>
    </location>
</feature>
<evidence type="ECO:0000256" key="1">
    <source>
        <dbReference type="SAM" id="MobiDB-lite"/>
    </source>
</evidence>
<organism evidence="3">
    <name type="scientific">Cyprideis torosa</name>
    <dbReference type="NCBI Taxonomy" id="163714"/>
    <lineage>
        <taxon>Eukaryota</taxon>
        <taxon>Metazoa</taxon>
        <taxon>Ecdysozoa</taxon>
        <taxon>Arthropoda</taxon>
        <taxon>Crustacea</taxon>
        <taxon>Oligostraca</taxon>
        <taxon>Ostracoda</taxon>
        <taxon>Podocopa</taxon>
        <taxon>Podocopida</taxon>
        <taxon>Cytherocopina</taxon>
        <taxon>Cytheroidea</taxon>
        <taxon>Cytherideidae</taxon>
        <taxon>Cyprideis</taxon>
    </lineage>
</organism>
<keyword evidence="2" id="KW-1133">Transmembrane helix</keyword>
<dbReference type="InterPro" id="IPR036418">
    <property type="entry name" value="Cyt_c_oxidase_su6a_sf"/>
</dbReference>
<sequence>MSQLFWRPLNLFLRSRQPHPLQLKWITTSGGGNPAKEGGSKKGTDSKEGAASKKETKKAGDAKKAKEKKPSILQKMTKKSQDQSAVSSSMSIVARQNLSPKYWRPVGLKSIHEGIPPPPYFWPHEVKQIEFGLRLWKPVFIFAWIFLGLVTFQYLFTNRVEKFVELPPYKAFPHLRIRTKPFPWGDGQTPFLRYLGFKDPLPRGYLEGVEPPDAPKYPFQET</sequence>
<keyword evidence="2" id="KW-0812">Transmembrane</keyword>
<reference evidence="3" key="1">
    <citation type="submission" date="2020-11" db="EMBL/GenBank/DDBJ databases">
        <authorList>
            <person name="Tran Van P."/>
        </authorList>
    </citation>
    <scope>NUCLEOTIDE SEQUENCE</scope>
</reference>
<protein>
    <submittedName>
        <fullName evidence="3">Uncharacterized protein</fullName>
    </submittedName>
</protein>